<keyword evidence="3 5" id="KW-1133">Transmembrane helix</keyword>
<feature type="transmembrane region" description="Helical" evidence="5">
    <location>
        <begin position="269"/>
        <end position="294"/>
    </location>
</feature>
<accession>A0A8K0WHV3</accession>
<evidence type="ECO:0000256" key="4">
    <source>
        <dbReference type="ARBA" id="ARBA00023136"/>
    </source>
</evidence>
<protein>
    <submittedName>
        <fullName evidence="6">RTA1 like protein-domain-containing protein</fullName>
    </submittedName>
</protein>
<dbReference type="GO" id="GO:0000324">
    <property type="term" value="C:fungal-type vacuole"/>
    <property type="evidence" value="ECO:0007669"/>
    <property type="project" value="TreeGrafter"/>
</dbReference>
<dbReference type="AlphaFoldDB" id="A0A8K0WHV3"/>
<evidence type="ECO:0000313" key="6">
    <source>
        <dbReference type="EMBL" id="KAH7261675.1"/>
    </source>
</evidence>
<comment type="caution">
    <text evidence="6">The sequence shown here is derived from an EMBL/GenBank/DDBJ whole genome shotgun (WGS) entry which is preliminary data.</text>
</comment>
<evidence type="ECO:0000256" key="1">
    <source>
        <dbReference type="ARBA" id="ARBA00004141"/>
    </source>
</evidence>
<keyword evidence="7" id="KW-1185">Reference proteome</keyword>
<keyword evidence="2 5" id="KW-0812">Transmembrane</keyword>
<sequence length="312" mass="34462">MTNTTEAPGQLTQDQMEALKKGCQGLIPGIDTSYGYVPTLGVGIAFCALFFLSLVGHGIQYIRKRRWSSLAFAVGAMTELIGWAGRTWSSECPYNGDAFLMQITTLIIAPTFFTAGLYVILGALINRLGRHSSILSPKMYAIIFLTCDIIALVIQAVGGGMASTEADKIDGDTKPGTNIMVAGIVFQMAAMIVFTVLVLDFMRRVFVKTPCLESQKIRPAHPGSLPRSYIWLLASVFISLTMIFVRSIYRTIELIQGWEGYLITHERFFIGLDAATMIIAVGIFNFFDPVFLLWGEDDHLRPTCEDNELGEM</sequence>
<dbReference type="Proteomes" id="UP000813427">
    <property type="component" value="Unassembled WGS sequence"/>
</dbReference>
<name>A0A8K0WHV3_9HYPO</name>
<dbReference type="PANTHER" id="PTHR31465">
    <property type="entry name" value="PROTEIN RTA1-RELATED"/>
    <property type="match status" value="1"/>
</dbReference>
<feature type="transmembrane region" description="Helical" evidence="5">
    <location>
        <begin position="140"/>
        <end position="159"/>
    </location>
</feature>
<dbReference type="OrthoDB" id="1844152at2759"/>
<dbReference type="GO" id="GO:0005886">
    <property type="term" value="C:plasma membrane"/>
    <property type="evidence" value="ECO:0007669"/>
    <property type="project" value="TreeGrafter"/>
</dbReference>
<evidence type="ECO:0000256" key="5">
    <source>
        <dbReference type="SAM" id="Phobius"/>
    </source>
</evidence>
<dbReference type="EMBL" id="JAGPXF010000001">
    <property type="protein sequence ID" value="KAH7261675.1"/>
    <property type="molecule type" value="Genomic_DNA"/>
</dbReference>
<dbReference type="InterPro" id="IPR007568">
    <property type="entry name" value="RTA1"/>
</dbReference>
<feature type="transmembrane region" description="Helical" evidence="5">
    <location>
        <begin position="105"/>
        <end position="128"/>
    </location>
</feature>
<feature type="transmembrane region" description="Helical" evidence="5">
    <location>
        <begin position="67"/>
        <end position="85"/>
    </location>
</feature>
<comment type="subcellular location">
    <subcellularLocation>
        <location evidence="1">Membrane</location>
        <topology evidence="1">Multi-pass membrane protein</topology>
    </subcellularLocation>
</comment>
<organism evidence="6 7">
    <name type="scientific">Fusarium tricinctum</name>
    <dbReference type="NCBI Taxonomy" id="61284"/>
    <lineage>
        <taxon>Eukaryota</taxon>
        <taxon>Fungi</taxon>
        <taxon>Dikarya</taxon>
        <taxon>Ascomycota</taxon>
        <taxon>Pezizomycotina</taxon>
        <taxon>Sordariomycetes</taxon>
        <taxon>Hypocreomycetidae</taxon>
        <taxon>Hypocreales</taxon>
        <taxon>Nectriaceae</taxon>
        <taxon>Fusarium</taxon>
        <taxon>Fusarium tricinctum species complex</taxon>
    </lineage>
</organism>
<gene>
    <name evidence="6" type="ORF">BKA59DRAFT_504724</name>
</gene>
<feature type="transmembrane region" description="Helical" evidence="5">
    <location>
        <begin position="179"/>
        <end position="199"/>
    </location>
</feature>
<feature type="transmembrane region" description="Helical" evidence="5">
    <location>
        <begin position="228"/>
        <end position="249"/>
    </location>
</feature>
<evidence type="ECO:0000256" key="2">
    <source>
        <dbReference type="ARBA" id="ARBA00022692"/>
    </source>
</evidence>
<feature type="transmembrane region" description="Helical" evidence="5">
    <location>
        <begin position="36"/>
        <end position="55"/>
    </location>
</feature>
<keyword evidence="4 5" id="KW-0472">Membrane</keyword>
<dbReference type="PANTHER" id="PTHR31465:SF11">
    <property type="entry name" value="DOMAIN PROTEIN, PUTATIVE (AFU_ORTHOLOGUE AFUA_3G10770)-RELATED"/>
    <property type="match status" value="1"/>
</dbReference>
<evidence type="ECO:0000313" key="7">
    <source>
        <dbReference type="Proteomes" id="UP000813427"/>
    </source>
</evidence>
<proteinExistence type="predicted"/>
<reference evidence="6" key="1">
    <citation type="journal article" date="2021" name="Nat. Commun.">
        <title>Genetic determinants of endophytism in the Arabidopsis root mycobiome.</title>
        <authorList>
            <person name="Mesny F."/>
            <person name="Miyauchi S."/>
            <person name="Thiergart T."/>
            <person name="Pickel B."/>
            <person name="Atanasova L."/>
            <person name="Karlsson M."/>
            <person name="Huettel B."/>
            <person name="Barry K.W."/>
            <person name="Haridas S."/>
            <person name="Chen C."/>
            <person name="Bauer D."/>
            <person name="Andreopoulos W."/>
            <person name="Pangilinan J."/>
            <person name="LaButti K."/>
            <person name="Riley R."/>
            <person name="Lipzen A."/>
            <person name="Clum A."/>
            <person name="Drula E."/>
            <person name="Henrissat B."/>
            <person name="Kohler A."/>
            <person name="Grigoriev I.V."/>
            <person name="Martin F.M."/>
            <person name="Hacquard S."/>
        </authorList>
    </citation>
    <scope>NUCLEOTIDE SEQUENCE</scope>
    <source>
        <strain evidence="6">MPI-SDFR-AT-0068</strain>
    </source>
</reference>
<dbReference type="Pfam" id="PF04479">
    <property type="entry name" value="RTA1"/>
    <property type="match status" value="1"/>
</dbReference>
<evidence type="ECO:0000256" key="3">
    <source>
        <dbReference type="ARBA" id="ARBA00022989"/>
    </source>
</evidence>